<proteinExistence type="predicted"/>
<accession>A0A175R5W1</accession>
<feature type="domain" description="HTH araC/xylS-type" evidence="5">
    <location>
        <begin position="207"/>
        <end position="305"/>
    </location>
</feature>
<evidence type="ECO:0000256" key="1">
    <source>
        <dbReference type="ARBA" id="ARBA00023015"/>
    </source>
</evidence>
<dbReference type="InterPro" id="IPR018062">
    <property type="entry name" value="HTH_AraC-typ_CS"/>
</dbReference>
<organism evidence="6 7">
    <name type="scientific">Aureimonas ureilytica</name>
    <dbReference type="NCBI Taxonomy" id="401562"/>
    <lineage>
        <taxon>Bacteria</taxon>
        <taxon>Pseudomonadati</taxon>
        <taxon>Pseudomonadota</taxon>
        <taxon>Alphaproteobacteria</taxon>
        <taxon>Hyphomicrobiales</taxon>
        <taxon>Aurantimonadaceae</taxon>
        <taxon>Aureimonas</taxon>
    </lineage>
</organism>
<dbReference type="Proteomes" id="UP000078272">
    <property type="component" value="Unassembled WGS sequence"/>
</dbReference>
<evidence type="ECO:0000256" key="4">
    <source>
        <dbReference type="SAM" id="MobiDB-lite"/>
    </source>
</evidence>
<protein>
    <submittedName>
        <fullName evidence="6">AraC family transcriptional regulator</fullName>
    </submittedName>
</protein>
<dbReference type="PANTHER" id="PTHR46796">
    <property type="entry name" value="HTH-TYPE TRANSCRIPTIONAL ACTIVATOR RHAS-RELATED"/>
    <property type="match status" value="1"/>
</dbReference>
<dbReference type="InterPro" id="IPR050204">
    <property type="entry name" value="AraC_XylS_family_regulators"/>
</dbReference>
<dbReference type="InterPro" id="IPR014710">
    <property type="entry name" value="RmlC-like_jellyroll"/>
</dbReference>
<dbReference type="AlphaFoldDB" id="A0A175R5W1"/>
<dbReference type="Gene3D" id="2.60.120.10">
    <property type="entry name" value="Jelly Rolls"/>
    <property type="match status" value="1"/>
</dbReference>
<reference evidence="6 7" key="1">
    <citation type="journal article" date="2016" name="Front. Microbiol.">
        <title>Genomic Resource of Rice Seed Associated Bacteria.</title>
        <authorList>
            <person name="Midha S."/>
            <person name="Bansal K."/>
            <person name="Sharma S."/>
            <person name="Kumar N."/>
            <person name="Patil P.P."/>
            <person name="Chaudhry V."/>
            <person name="Patil P.B."/>
        </authorList>
    </citation>
    <scope>NUCLEOTIDE SEQUENCE [LARGE SCALE GENOMIC DNA]</scope>
    <source>
        <strain evidence="6 7">NS226</strain>
    </source>
</reference>
<name>A0A175R5W1_9HYPH</name>
<dbReference type="InterPro" id="IPR018060">
    <property type="entry name" value="HTH_AraC"/>
</dbReference>
<dbReference type="SUPFAM" id="SSF46689">
    <property type="entry name" value="Homeodomain-like"/>
    <property type="match status" value="2"/>
</dbReference>
<dbReference type="Pfam" id="PF12852">
    <property type="entry name" value="Cupin_6"/>
    <property type="match status" value="1"/>
</dbReference>
<keyword evidence="2" id="KW-0238">DNA-binding</keyword>
<dbReference type="GO" id="GO:0043565">
    <property type="term" value="F:sequence-specific DNA binding"/>
    <property type="evidence" value="ECO:0007669"/>
    <property type="project" value="InterPro"/>
</dbReference>
<gene>
    <name evidence="6" type="ORF">NS226_19815</name>
</gene>
<evidence type="ECO:0000256" key="2">
    <source>
        <dbReference type="ARBA" id="ARBA00023125"/>
    </source>
</evidence>
<dbReference type="Gene3D" id="1.10.10.60">
    <property type="entry name" value="Homeodomain-like"/>
    <property type="match status" value="1"/>
</dbReference>
<dbReference type="Pfam" id="PF12833">
    <property type="entry name" value="HTH_18"/>
    <property type="match status" value="1"/>
</dbReference>
<dbReference type="PROSITE" id="PS01124">
    <property type="entry name" value="HTH_ARAC_FAMILY_2"/>
    <property type="match status" value="1"/>
</dbReference>
<dbReference type="InterPro" id="IPR009057">
    <property type="entry name" value="Homeodomain-like_sf"/>
</dbReference>
<dbReference type="RefSeq" id="WP_058636434.1">
    <property type="nucleotide sequence ID" value="NZ_LDPZ01000060.1"/>
</dbReference>
<keyword evidence="1" id="KW-0805">Transcription regulation</keyword>
<dbReference type="STRING" id="401562.NS365_06160"/>
<dbReference type="SUPFAM" id="SSF51182">
    <property type="entry name" value="RmlC-like cupins"/>
    <property type="match status" value="1"/>
</dbReference>
<evidence type="ECO:0000259" key="5">
    <source>
        <dbReference type="PROSITE" id="PS01124"/>
    </source>
</evidence>
<dbReference type="InterPro" id="IPR011051">
    <property type="entry name" value="RmlC_Cupin_sf"/>
</dbReference>
<dbReference type="PANTHER" id="PTHR46796:SF7">
    <property type="entry name" value="ARAC FAMILY TRANSCRIPTIONAL REGULATOR"/>
    <property type="match status" value="1"/>
</dbReference>
<evidence type="ECO:0000313" key="7">
    <source>
        <dbReference type="Proteomes" id="UP000078272"/>
    </source>
</evidence>
<dbReference type="PROSITE" id="PS00041">
    <property type="entry name" value="HTH_ARAC_FAMILY_1"/>
    <property type="match status" value="1"/>
</dbReference>
<keyword evidence="3" id="KW-0804">Transcription</keyword>
<dbReference type="InterPro" id="IPR032783">
    <property type="entry name" value="AraC_lig"/>
</dbReference>
<dbReference type="PATRIC" id="fig|401562.3.peg.4382"/>
<evidence type="ECO:0000256" key="3">
    <source>
        <dbReference type="ARBA" id="ARBA00023163"/>
    </source>
</evidence>
<evidence type="ECO:0000313" key="6">
    <source>
        <dbReference type="EMBL" id="KTQ85369.1"/>
    </source>
</evidence>
<dbReference type="EMBL" id="LDPZ01000060">
    <property type="protein sequence ID" value="KTQ85369.1"/>
    <property type="molecule type" value="Genomic_DNA"/>
</dbReference>
<dbReference type="SMART" id="SM00342">
    <property type="entry name" value="HTH_ARAC"/>
    <property type="match status" value="1"/>
</dbReference>
<comment type="caution">
    <text evidence="6">The sequence shown here is derived from an EMBL/GenBank/DDBJ whole genome shotgun (WGS) entry which is preliminary data.</text>
</comment>
<dbReference type="GO" id="GO:0003700">
    <property type="term" value="F:DNA-binding transcription factor activity"/>
    <property type="evidence" value="ECO:0007669"/>
    <property type="project" value="InterPro"/>
</dbReference>
<sequence>MDALTDMLRGLRLDGVEYGRCRLSGEWSFHYPAQAHAYFHFVAGRGCWLQEPDGTWSELTAGDAILVPRGAAHTLASAPGVAPRAFPRRECLAICESVFDYTATDVDSDNETLLFCGSMRFNLDGLHPLLKLMPDLMRARELMVSEPAIPHLLQAMVSECAMSRVGASGILARLADVMAAQIIRSWVEVGCHLSKGWLTALRDPQLGQVLAAIHAEPERDWTVADLADRMGVSRSGFAAKFTAIVGTTPARYVTEIRIHQARQWIGRDGMRIADAAHRLGYDSEASFSRAFKRITGTAPGRLKSVPRQRSSPLPLPPGDASGSSAEPGMT</sequence>
<feature type="region of interest" description="Disordered" evidence="4">
    <location>
        <begin position="298"/>
        <end position="330"/>
    </location>
</feature>